<feature type="signal peptide" evidence="6">
    <location>
        <begin position="1"/>
        <end position="26"/>
    </location>
</feature>
<gene>
    <name evidence="7" type="ORF">F0Q34_19735</name>
</gene>
<reference evidence="7 8" key="1">
    <citation type="journal article" date="2015" name="Int. J. Syst. Evol. Microbiol.">
        <title>Roseomonas oryzae sp. nov., isolated from paddy rhizosphere soil.</title>
        <authorList>
            <person name="Ramaprasad E.V."/>
            <person name="Sasikala Ch."/>
            <person name="Ramana Ch.V."/>
        </authorList>
    </citation>
    <scope>NUCLEOTIDE SEQUENCE [LARGE SCALE GENOMIC DNA]</scope>
    <source>
        <strain evidence="7 8">KCTC 42542</strain>
    </source>
</reference>
<evidence type="ECO:0000313" key="7">
    <source>
        <dbReference type="EMBL" id="KAA2211487.1"/>
    </source>
</evidence>
<evidence type="ECO:0000256" key="2">
    <source>
        <dbReference type="ARBA" id="ARBA00005722"/>
    </source>
</evidence>
<accession>A0A5B2TA69</accession>
<dbReference type="PANTHER" id="PTHR38776">
    <property type="entry name" value="MLTA-INTERACTING PROTEIN-RELATED"/>
    <property type="match status" value="1"/>
</dbReference>
<evidence type="ECO:0000256" key="5">
    <source>
        <dbReference type="ARBA" id="ARBA00023237"/>
    </source>
</evidence>
<feature type="chain" id="PRO_5023099774" evidence="6">
    <location>
        <begin position="27"/>
        <end position="268"/>
    </location>
</feature>
<organism evidence="7 8">
    <name type="scientific">Teichococcus oryzae</name>
    <dbReference type="NCBI Taxonomy" id="1608942"/>
    <lineage>
        <taxon>Bacteria</taxon>
        <taxon>Pseudomonadati</taxon>
        <taxon>Pseudomonadota</taxon>
        <taxon>Alphaproteobacteria</taxon>
        <taxon>Acetobacterales</taxon>
        <taxon>Roseomonadaceae</taxon>
        <taxon>Roseomonas</taxon>
    </lineage>
</organism>
<keyword evidence="4" id="KW-0472">Membrane</keyword>
<evidence type="ECO:0000256" key="3">
    <source>
        <dbReference type="ARBA" id="ARBA00022729"/>
    </source>
</evidence>
<sequence>MRNPARMLRALLPCGLLIAGMAPAAAEEAFFGQERAGFELNLGAGPFFSPAYPGSGSMRGQPFPHINGGYGEWLDFDVLDGVRIAALQAHGLSLGPILRLRDGRDAADARRDLTGLRSFSETVEGGVFLAYEAGPLYADVSLTQDLAQSHGGAAMEARLLLSVPVGRVAFTAGPELRVVTRQYAQSFYGVTEAEAARTPYAAHRAGGGLERVGGLAAMQWRLSARWDLQGYVEYARLLGSSADSPLVRSPGGSPDQIQAGLFLSYRLF</sequence>
<dbReference type="PANTHER" id="PTHR38776:SF1">
    <property type="entry name" value="MLTA-INTERACTING PROTEIN-RELATED"/>
    <property type="match status" value="1"/>
</dbReference>
<keyword evidence="8" id="KW-1185">Reference proteome</keyword>
<dbReference type="GO" id="GO:0009279">
    <property type="term" value="C:cell outer membrane"/>
    <property type="evidence" value="ECO:0007669"/>
    <property type="project" value="UniProtKB-SubCell"/>
</dbReference>
<proteinExistence type="inferred from homology"/>
<dbReference type="AlphaFoldDB" id="A0A5B2TA69"/>
<comment type="similarity">
    <text evidence="2">Belongs to the MipA/OmpV family.</text>
</comment>
<evidence type="ECO:0000256" key="1">
    <source>
        <dbReference type="ARBA" id="ARBA00004442"/>
    </source>
</evidence>
<name>A0A5B2TA69_9PROT</name>
<keyword evidence="3 6" id="KW-0732">Signal</keyword>
<evidence type="ECO:0000313" key="8">
    <source>
        <dbReference type="Proteomes" id="UP000322110"/>
    </source>
</evidence>
<comment type="caution">
    <text evidence="7">The sequence shown here is derived from an EMBL/GenBank/DDBJ whole genome shotgun (WGS) entry which is preliminary data.</text>
</comment>
<keyword evidence="5" id="KW-0998">Cell outer membrane</keyword>
<dbReference type="Pfam" id="PF06629">
    <property type="entry name" value="MipA"/>
    <property type="match status" value="1"/>
</dbReference>
<comment type="subcellular location">
    <subcellularLocation>
        <location evidence="1">Cell outer membrane</location>
    </subcellularLocation>
</comment>
<protein>
    <submittedName>
        <fullName evidence="7">MipA/OmpV family protein</fullName>
    </submittedName>
</protein>
<evidence type="ECO:0000256" key="6">
    <source>
        <dbReference type="SAM" id="SignalP"/>
    </source>
</evidence>
<dbReference type="InterPro" id="IPR010583">
    <property type="entry name" value="MipA"/>
</dbReference>
<evidence type="ECO:0000256" key="4">
    <source>
        <dbReference type="ARBA" id="ARBA00023136"/>
    </source>
</evidence>
<dbReference type="Proteomes" id="UP000322110">
    <property type="component" value="Unassembled WGS sequence"/>
</dbReference>
<dbReference type="EMBL" id="VUKA01000024">
    <property type="protein sequence ID" value="KAA2211487.1"/>
    <property type="molecule type" value="Genomic_DNA"/>
</dbReference>